<evidence type="ECO:0000313" key="1">
    <source>
        <dbReference type="EMBL" id="MBB5747099.1"/>
    </source>
</evidence>
<evidence type="ECO:0000313" key="2">
    <source>
        <dbReference type="Proteomes" id="UP000545037"/>
    </source>
</evidence>
<sequence length="277" mass="29566">MIAAEGCAPGIPLHLPAAALGGVFRSLAVRTSGGLGYRDGAFIADFANAEPWSSDAYLARCEGNGPFAALFPVDRKAIGVLCEQADLLAQGHTERVDPNVCSNALLNALPAHIASADCEHVGFARNPPGLPTVSRAGRHSGEFLGLHLDDWSGAEAGARNLARGRVSVNLGSEPRRFLICPIPFTHIYAWHIAAGGAPDLRPYSRIGIDYLTAHPWTEILLMTVPPGWAYLAPTENVLHDASTAGMLCEDITYVIQARFSLHAEAERRPTDMRRAGA</sequence>
<gene>
    <name evidence="1" type="ORF">GGR13_002706</name>
</gene>
<accession>A0A7W9CK64</accession>
<protein>
    <submittedName>
        <fullName evidence="1">Uncharacterized protein</fullName>
    </submittedName>
</protein>
<proteinExistence type="predicted"/>
<keyword evidence="2" id="KW-1185">Reference proteome</keyword>
<name>A0A7W9CK64_9CAUL</name>
<reference evidence="1 2" key="1">
    <citation type="submission" date="2020-08" db="EMBL/GenBank/DDBJ databases">
        <title>Genomic Encyclopedia of Type Strains, Phase IV (KMG-IV): sequencing the most valuable type-strain genomes for metagenomic binning, comparative biology and taxonomic classification.</title>
        <authorList>
            <person name="Goeker M."/>
        </authorList>
    </citation>
    <scope>NUCLEOTIDE SEQUENCE [LARGE SCALE GENOMIC DNA]</scope>
    <source>
        <strain evidence="1 2">DSM 4737</strain>
    </source>
</reference>
<organism evidence="1 2">
    <name type="scientific">Brevundimonas variabilis</name>
    <dbReference type="NCBI Taxonomy" id="74312"/>
    <lineage>
        <taxon>Bacteria</taxon>
        <taxon>Pseudomonadati</taxon>
        <taxon>Pseudomonadota</taxon>
        <taxon>Alphaproteobacteria</taxon>
        <taxon>Caulobacterales</taxon>
        <taxon>Caulobacteraceae</taxon>
        <taxon>Brevundimonas</taxon>
    </lineage>
</organism>
<dbReference type="AlphaFoldDB" id="A0A7W9CK64"/>
<dbReference type="RefSeq" id="WP_183214050.1">
    <property type="nucleotide sequence ID" value="NZ_JACHOR010000004.1"/>
</dbReference>
<dbReference type="Proteomes" id="UP000545037">
    <property type="component" value="Unassembled WGS sequence"/>
</dbReference>
<dbReference type="EMBL" id="JACHOR010000004">
    <property type="protein sequence ID" value="MBB5747099.1"/>
    <property type="molecule type" value="Genomic_DNA"/>
</dbReference>
<comment type="caution">
    <text evidence="1">The sequence shown here is derived from an EMBL/GenBank/DDBJ whole genome shotgun (WGS) entry which is preliminary data.</text>
</comment>